<keyword evidence="3" id="KW-1185">Reference proteome</keyword>
<name>A0ABM7RFR4_9BACT</name>
<protein>
    <submittedName>
        <fullName evidence="2">Uncharacterized protein</fullName>
    </submittedName>
</protein>
<evidence type="ECO:0000313" key="2">
    <source>
        <dbReference type="EMBL" id="BCX48947.1"/>
    </source>
</evidence>
<keyword evidence="1" id="KW-1133">Transmembrane helix</keyword>
<dbReference type="EMBL" id="AP024702">
    <property type="protein sequence ID" value="BCX48947.1"/>
    <property type="molecule type" value="Genomic_DNA"/>
</dbReference>
<evidence type="ECO:0000256" key="1">
    <source>
        <dbReference type="SAM" id="Phobius"/>
    </source>
</evidence>
<proteinExistence type="predicted"/>
<sequence length="132" mass="15437">MRRSIAYPLALLTIGGFFALTLFRTVSLTVVWEKDSLVPLEGASFAIVGRNGALEFETGDIFFLGKPKTKLSWDIEEAENHQPFWLPRTYERAMYFTRAWELRYPEGIRIPLWPFILLILLFWLRPGKKRKS</sequence>
<dbReference type="Proteomes" id="UP001374893">
    <property type="component" value="Chromosome"/>
</dbReference>
<evidence type="ECO:0000313" key="3">
    <source>
        <dbReference type="Proteomes" id="UP001374893"/>
    </source>
</evidence>
<feature type="transmembrane region" description="Helical" evidence="1">
    <location>
        <begin position="108"/>
        <end position="124"/>
    </location>
</feature>
<gene>
    <name evidence="2" type="ORF">HAHE_28550</name>
</gene>
<accession>A0ABM7RFR4</accession>
<keyword evidence="1" id="KW-0812">Transmembrane</keyword>
<keyword evidence="1" id="KW-0472">Membrane</keyword>
<dbReference type="RefSeq" id="WP_338685367.1">
    <property type="nucleotide sequence ID" value="NZ_AP024702.1"/>
</dbReference>
<reference evidence="2 3" key="1">
    <citation type="submission" date="2021-06" db="EMBL/GenBank/DDBJ databases">
        <title>Complete genome of Haloferula helveola possessing various polysaccharide degrading enzymes.</title>
        <authorList>
            <person name="Takami H."/>
            <person name="Huang C."/>
            <person name="Hamasaki K."/>
        </authorList>
    </citation>
    <scope>NUCLEOTIDE SEQUENCE [LARGE SCALE GENOMIC DNA]</scope>
    <source>
        <strain evidence="2 3">CN-1</strain>
    </source>
</reference>
<organism evidence="2 3">
    <name type="scientific">Haloferula helveola</name>
    <dbReference type="NCBI Taxonomy" id="490095"/>
    <lineage>
        <taxon>Bacteria</taxon>
        <taxon>Pseudomonadati</taxon>
        <taxon>Verrucomicrobiota</taxon>
        <taxon>Verrucomicrobiia</taxon>
        <taxon>Verrucomicrobiales</taxon>
        <taxon>Verrucomicrobiaceae</taxon>
        <taxon>Haloferula</taxon>
    </lineage>
</organism>